<dbReference type="InterPro" id="IPR000595">
    <property type="entry name" value="cNMP-bd_dom"/>
</dbReference>
<dbReference type="InterPro" id="IPR036390">
    <property type="entry name" value="WH_DNA-bd_sf"/>
</dbReference>
<feature type="domain" description="HTH crp-type" evidence="5">
    <location>
        <begin position="140"/>
        <end position="211"/>
    </location>
</feature>
<dbReference type="PRINTS" id="PR00034">
    <property type="entry name" value="HTHCRP"/>
</dbReference>
<dbReference type="GO" id="GO:0016301">
    <property type="term" value="F:kinase activity"/>
    <property type="evidence" value="ECO:0007669"/>
    <property type="project" value="UniProtKB-KW"/>
</dbReference>
<evidence type="ECO:0000256" key="2">
    <source>
        <dbReference type="ARBA" id="ARBA00023125"/>
    </source>
</evidence>
<dbReference type="Pfam" id="PF00027">
    <property type="entry name" value="cNMP_binding"/>
    <property type="match status" value="1"/>
</dbReference>
<dbReference type="InterPro" id="IPR036388">
    <property type="entry name" value="WH-like_DNA-bd_sf"/>
</dbReference>
<evidence type="ECO:0000259" key="5">
    <source>
        <dbReference type="PROSITE" id="PS51063"/>
    </source>
</evidence>
<dbReference type="PROSITE" id="PS51063">
    <property type="entry name" value="HTH_CRP_2"/>
    <property type="match status" value="1"/>
</dbReference>
<evidence type="ECO:0000259" key="4">
    <source>
        <dbReference type="PROSITE" id="PS50042"/>
    </source>
</evidence>
<dbReference type="AlphaFoldDB" id="A0A1M5GV82"/>
<dbReference type="CDD" id="cd00038">
    <property type="entry name" value="CAP_ED"/>
    <property type="match status" value="1"/>
</dbReference>
<dbReference type="InterPro" id="IPR012318">
    <property type="entry name" value="HTH_CRP"/>
</dbReference>
<dbReference type="InterPro" id="IPR018490">
    <property type="entry name" value="cNMP-bd_dom_sf"/>
</dbReference>
<dbReference type="SUPFAM" id="SSF46785">
    <property type="entry name" value="Winged helix' DNA-binding domain"/>
    <property type="match status" value="1"/>
</dbReference>
<keyword evidence="1" id="KW-0805">Transcription regulation</keyword>
<dbReference type="InterPro" id="IPR050397">
    <property type="entry name" value="Env_Response_Regulators"/>
</dbReference>
<dbReference type="Proteomes" id="UP000184501">
    <property type="component" value="Unassembled WGS sequence"/>
</dbReference>
<dbReference type="PANTHER" id="PTHR24567">
    <property type="entry name" value="CRP FAMILY TRANSCRIPTIONAL REGULATORY PROTEIN"/>
    <property type="match status" value="1"/>
</dbReference>
<keyword evidence="6" id="KW-0418">Kinase</keyword>
<dbReference type="SUPFAM" id="SSF51206">
    <property type="entry name" value="cAMP-binding domain-like"/>
    <property type="match status" value="1"/>
</dbReference>
<dbReference type="SMART" id="SM00419">
    <property type="entry name" value="HTH_CRP"/>
    <property type="match status" value="1"/>
</dbReference>
<reference evidence="6 7" key="1">
    <citation type="submission" date="2016-11" db="EMBL/GenBank/DDBJ databases">
        <authorList>
            <person name="Jaros S."/>
            <person name="Januszkiewicz K."/>
            <person name="Wedrychowicz H."/>
        </authorList>
    </citation>
    <scope>NUCLEOTIDE SEQUENCE [LARGE SCALE GENOMIC DNA]</scope>
    <source>
        <strain evidence="6 7">DSM 44523</strain>
    </source>
</reference>
<dbReference type="SMART" id="SM00100">
    <property type="entry name" value="cNMP"/>
    <property type="match status" value="1"/>
</dbReference>
<keyword evidence="7" id="KW-1185">Reference proteome</keyword>
<accession>A0A1M5GV82</accession>
<sequence length="221" mass="24157">MTTVGDKLRRENRELLAAEGTRRLVPRATVLFRQDEESDSVLLIEHGLLRISADTVDGQNLVLALRGEGELVGEFGVITARRRSATVVAATDSVVVAVPADRFRLLLRQRPILAYDVLCLLVARVDESDRRRMEVGTCLVPQRLASLLVDLVQSRGRPTPTGGYEVAVLSQEELGSAIGATRESVSRALADLRGAGVLSTSRRRITVLRLAELARLARNPD</sequence>
<dbReference type="PANTHER" id="PTHR24567:SF68">
    <property type="entry name" value="DNA-BINDING TRANSCRIPTIONAL DUAL REGULATOR CRP"/>
    <property type="match status" value="1"/>
</dbReference>
<evidence type="ECO:0000313" key="7">
    <source>
        <dbReference type="Proteomes" id="UP000184501"/>
    </source>
</evidence>
<dbReference type="Gene3D" id="1.10.10.10">
    <property type="entry name" value="Winged helix-like DNA-binding domain superfamily/Winged helix DNA-binding domain"/>
    <property type="match status" value="1"/>
</dbReference>
<dbReference type="PROSITE" id="PS50042">
    <property type="entry name" value="CNMP_BINDING_3"/>
    <property type="match status" value="1"/>
</dbReference>
<dbReference type="OrthoDB" id="3625614at2"/>
<keyword evidence="2" id="KW-0238">DNA-binding</keyword>
<keyword evidence="3" id="KW-0804">Transcription</keyword>
<dbReference type="RefSeq" id="WP_073485499.1">
    <property type="nucleotide sequence ID" value="NZ_FQVN01000006.1"/>
</dbReference>
<proteinExistence type="predicted"/>
<evidence type="ECO:0000256" key="3">
    <source>
        <dbReference type="ARBA" id="ARBA00023163"/>
    </source>
</evidence>
<dbReference type="Gene3D" id="2.60.120.10">
    <property type="entry name" value="Jelly Rolls"/>
    <property type="match status" value="1"/>
</dbReference>
<dbReference type="GO" id="GO:0003677">
    <property type="term" value="F:DNA binding"/>
    <property type="evidence" value="ECO:0007669"/>
    <property type="project" value="UniProtKB-KW"/>
</dbReference>
<gene>
    <name evidence="6" type="ORF">SAMN05444320_106284</name>
</gene>
<dbReference type="InterPro" id="IPR014710">
    <property type="entry name" value="RmlC-like_jellyroll"/>
</dbReference>
<dbReference type="STRING" id="2017.SAMN05444320_106284"/>
<dbReference type="GO" id="GO:0003700">
    <property type="term" value="F:DNA-binding transcription factor activity"/>
    <property type="evidence" value="ECO:0007669"/>
    <property type="project" value="TreeGrafter"/>
</dbReference>
<evidence type="ECO:0000256" key="1">
    <source>
        <dbReference type="ARBA" id="ARBA00023015"/>
    </source>
</evidence>
<protein>
    <submittedName>
        <fullName evidence="6">cAMP-binding domain of CRP or a regulatory subunit of cAMP-dependent protein kinases</fullName>
    </submittedName>
</protein>
<keyword evidence="6" id="KW-0808">Transferase</keyword>
<dbReference type="InterPro" id="IPR018488">
    <property type="entry name" value="cNMP-bd_CS"/>
</dbReference>
<feature type="domain" description="Cyclic nucleotide-binding" evidence="4">
    <location>
        <begin position="14"/>
        <end position="107"/>
    </location>
</feature>
<dbReference type="GO" id="GO:0005829">
    <property type="term" value="C:cytosol"/>
    <property type="evidence" value="ECO:0007669"/>
    <property type="project" value="TreeGrafter"/>
</dbReference>
<dbReference type="EMBL" id="FQVN01000006">
    <property type="protein sequence ID" value="SHG07664.1"/>
    <property type="molecule type" value="Genomic_DNA"/>
</dbReference>
<name>A0A1M5GV82_STRHI</name>
<evidence type="ECO:0000313" key="6">
    <source>
        <dbReference type="EMBL" id="SHG07664.1"/>
    </source>
</evidence>
<organism evidence="6 7">
    <name type="scientific">Streptoalloteichus hindustanus</name>
    <dbReference type="NCBI Taxonomy" id="2017"/>
    <lineage>
        <taxon>Bacteria</taxon>
        <taxon>Bacillati</taxon>
        <taxon>Actinomycetota</taxon>
        <taxon>Actinomycetes</taxon>
        <taxon>Pseudonocardiales</taxon>
        <taxon>Pseudonocardiaceae</taxon>
        <taxon>Streptoalloteichus</taxon>
    </lineage>
</organism>
<dbReference type="PROSITE" id="PS00889">
    <property type="entry name" value="CNMP_BINDING_2"/>
    <property type="match status" value="1"/>
</dbReference>
<dbReference type="Pfam" id="PF13545">
    <property type="entry name" value="HTH_Crp_2"/>
    <property type="match status" value="1"/>
</dbReference>